<feature type="compositionally biased region" description="Basic and acidic residues" evidence="1">
    <location>
        <begin position="27"/>
        <end position="39"/>
    </location>
</feature>
<evidence type="ECO:0000256" key="1">
    <source>
        <dbReference type="SAM" id="MobiDB-lite"/>
    </source>
</evidence>
<evidence type="ECO:0000313" key="3">
    <source>
        <dbReference type="EMBL" id="KAK2969104.1"/>
    </source>
</evidence>
<dbReference type="Pfam" id="PF03732">
    <property type="entry name" value="Retrotrans_gag"/>
    <property type="match status" value="1"/>
</dbReference>
<evidence type="ECO:0000313" key="4">
    <source>
        <dbReference type="Proteomes" id="UP001187471"/>
    </source>
</evidence>
<feature type="compositionally biased region" description="Basic and acidic residues" evidence="1">
    <location>
        <begin position="1"/>
        <end position="10"/>
    </location>
</feature>
<feature type="compositionally biased region" description="Gly residues" evidence="1">
    <location>
        <begin position="41"/>
        <end position="67"/>
    </location>
</feature>
<accession>A0AA88U2U4</accession>
<dbReference type="InterPro" id="IPR005162">
    <property type="entry name" value="Retrotrans_gag_dom"/>
</dbReference>
<name>A0AA88U2U4_9ASTE</name>
<dbReference type="AlphaFoldDB" id="A0AA88U2U4"/>
<sequence length="127" mass="13205">MARERKEKAEGSAGEGARRGQGVGGGGEKEKGEVRREEMGDQGGGGVAARGASAGGGGSSGRGGSSGGVSIRSLNEEAMESDFMRIAQHPNETITEYEERFARLSRFASHVVQDDSSCSQVSRRTAL</sequence>
<feature type="domain" description="Retrotransposon gag" evidence="2">
    <location>
        <begin position="76"/>
        <end position="117"/>
    </location>
</feature>
<protein>
    <recommendedName>
        <fullName evidence="2">Retrotransposon gag domain-containing protein</fullName>
    </recommendedName>
</protein>
<dbReference type="Proteomes" id="UP001187471">
    <property type="component" value="Unassembled WGS sequence"/>
</dbReference>
<gene>
    <name evidence="3" type="ORF">RJ640_028811</name>
</gene>
<dbReference type="EMBL" id="JAVXUO010002854">
    <property type="protein sequence ID" value="KAK2969104.1"/>
    <property type="molecule type" value="Genomic_DNA"/>
</dbReference>
<comment type="caution">
    <text evidence="3">The sequence shown here is derived from an EMBL/GenBank/DDBJ whole genome shotgun (WGS) entry which is preliminary data.</text>
</comment>
<reference evidence="3" key="1">
    <citation type="submission" date="2022-12" db="EMBL/GenBank/DDBJ databases">
        <title>Draft genome assemblies for two species of Escallonia (Escalloniales).</title>
        <authorList>
            <person name="Chanderbali A."/>
            <person name="Dervinis C."/>
            <person name="Anghel I."/>
            <person name="Soltis D."/>
            <person name="Soltis P."/>
            <person name="Zapata F."/>
        </authorList>
    </citation>
    <scope>NUCLEOTIDE SEQUENCE</scope>
    <source>
        <strain evidence="3">UCBG92.1500</strain>
        <tissue evidence="3">Leaf</tissue>
    </source>
</reference>
<keyword evidence="4" id="KW-1185">Reference proteome</keyword>
<organism evidence="3 4">
    <name type="scientific">Escallonia rubra</name>
    <dbReference type="NCBI Taxonomy" id="112253"/>
    <lineage>
        <taxon>Eukaryota</taxon>
        <taxon>Viridiplantae</taxon>
        <taxon>Streptophyta</taxon>
        <taxon>Embryophyta</taxon>
        <taxon>Tracheophyta</taxon>
        <taxon>Spermatophyta</taxon>
        <taxon>Magnoliopsida</taxon>
        <taxon>eudicotyledons</taxon>
        <taxon>Gunneridae</taxon>
        <taxon>Pentapetalae</taxon>
        <taxon>asterids</taxon>
        <taxon>campanulids</taxon>
        <taxon>Escalloniales</taxon>
        <taxon>Escalloniaceae</taxon>
        <taxon>Escallonia</taxon>
    </lineage>
</organism>
<evidence type="ECO:0000259" key="2">
    <source>
        <dbReference type="Pfam" id="PF03732"/>
    </source>
</evidence>
<proteinExistence type="predicted"/>
<feature type="region of interest" description="Disordered" evidence="1">
    <location>
        <begin position="1"/>
        <end position="75"/>
    </location>
</feature>